<keyword evidence="9" id="KW-0862">Zinc</keyword>
<feature type="repeat" description="ANK" evidence="12">
    <location>
        <begin position="1515"/>
        <end position="1536"/>
    </location>
</feature>
<feature type="region of interest" description="Disordered" evidence="14">
    <location>
        <begin position="274"/>
        <end position="299"/>
    </location>
</feature>
<dbReference type="SMART" id="SM00248">
    <property type="entry name" value="ANK"/>
    <property type="match status" value="2"/>
</dbReference>
<dbReference type="PROSITE" id="PS50146">
    <property type="entry name" value="DAGK"/>
    <property type="match status" value="1"/>
</dbReference>
<dbReference type="Pfam" id="PF23578">
    <property type="entry name" value="DGKI"/>
    <property type="match status" value="1"/>
</dbReference>
<feature type="compositionally biased region" description="Basic and acidic residues" evidence="14">
    <location>
        <begin position="369"/>
        <end position="399"/>
    </location>
</feature>
<dbReference type="SMART" id="SM00046">
    <property type="entry name" value="DAGKc"/>
    <property type="match status" value="1"/>
</dbReference>
<dbReference type="InterPro" id="IPR002110">
    <property type="entry name" value="Ankyrin_rpt"/>
</dbReference>
<dbReference type="EC" id="2.7.1.107" evidence="13"/>
<dbReference type="GO" id="GO:0005886">
    <property type="term" value="C:plasma membrane"/>
    <property type="evidence" value="ECO:0007669"/>
    <property type="project" value="TreeGrafter"/>
</dbReference>
<dbReference type="SUPFAM" id="SSF48403">
    <property type="entry name" value="Ankyrin repeat"/>
    <property type="match status" value="1"/>
</dbReference>
<keyword evidence="6 13" id="KW-0547">Nucleotide-binding</keyword>
<feature type="repeat" description="ANK" evidence="12">
    <location>
        <begin position="1551"/>
        <end position="1583"/>
    </location>
</feature>
<keyword evidence="5" id="KW-0677">Repeat</keyword>
<evidence type="ECO:0000256" key="4">
    <source>
        <dbReference type="ARBA" id="ARBA00022723"/>
    </source>
</evidence>
<gene>
    <name evidence="16" type="ORF">DBV15_02180</name>
</gene>
<accession>A0A4S2JUA7</accession>
<dbReference type="EMBL" id="QBLH01003504">
    <property type="protein sequence ID" value="TGZ37878.1"/>
    <property type="molecule type" value="Genomic_DNA"/>
</dbReference>
<dbReference type="GO" id="GO:0008270">
    <property type="term" value="F:zinc ion binding"/>
    <property type="evidence" value="ECO:0007669"/>
    <property type="project" value="UniProtKB-KW"/>
</dbReference>
<feature type="region of interest" description="Disordered" evidence="14">
    <location>
        <begin position="182"/>
        <end position="253"/>
    </location>
</feature>
<dbReference type="InterPro" id="IPR037607">
    <property type="entry name" value="DGK"/>
</dbReference>
<dbReference type="CDD" id="cd20802">
    <property type="entry name" value="C1_DGK_typeIV_rpt1"/>
    <property type="match status" value="2"/>
</dbReference>
<evidence type="ECO:0000256" key="13">
    <source>
        <dbReference type="RuleBase" id="RU361128"/>
    </source>
</evidence>
<evidence type="ECO:0000313" key="16">
    <source>
        <dbReference type="EMBL" id="TGZ37878.1"/>
    </source>
</evidence>
<feature type="region of interest" description="Disordered" evidence="14">
    <location>
        <begin position="84"/>
        <end position="132"/>
    </location>
</feature>
<dbReference type="InterPro" id="IPR001206">
    <property type="entry name" value="Diacylglycerol_kinase_cat_dom"/>
</dbReference>
<feature type="compositionally biased region" description="Polar residues" evidence="14">
    <location>
        <begin position="98"/>
        <end position="124"/>
    </location>
</feature>
<dbReference type="InterPro" id="IPR016064">
    <property type="entry name" value="NAD/diacylglycerol_kinase_sf"/>
</dbReference>
<feature type="compositionally biased region" description="Basic and acidic residues" evidence="14">
    <location>
        <begin position="1468"/>
        <end position="1486"/>
    </location>
</feature>
<dbReference type="SUPFAM" id="SSF111331">
    <property type="entry name" value="NAD kinase/diacylglycerol kinase-like"/>
    <property type="match status" value="1"/>
</dbReference>
<evidence type="ECO:0000313" key="17">
    <source>
        <dbReference type="Proteomes" id="UP000310200"/>
    </source>
</evidence>
<feature type="compositionally biased region" description="Acidic residues" evidence="14">
    <location>
        <begin position="279"/>
        <end position="291"/>
    </location>
</feature>
<evidence type="ECO:0000256" key="11">
    <source>
        <dbReference type="ARBA" id="ARBA00023043"/>
    </source>
</evidence>
<dbReference type="GO" id="GO:0023051">
    <property type="term" value="P:regulation of signaling"/>
    <property type="evidence" value="ECO:0007669"/>
    <property type="project" value="UniProtKB-ARBA"/>
</dbReference>
<evidence type="ECO:0000256" key="9">
    <source>
        <dbReference type="ARBA" id="ARBA00022833"/>
    </source>
</evidence>
<dbReference type="Pfam" id="PF12796">
    <property type="entry name" value="Ank_2"/>
    <property type="match status" value="1"/>
</dbReference>
<dbReference type="GO" id="GO:0007200">
    <property type="term" value="P:phospholipase C-activating G protein-coupled receptor signaling pathway"/>
    <property type="evidence" value="ECO:0007669"/>
    <property type="project" value="InterPro"/>
</dbReference>
<dbReference type="PROSITE" id="PS50088">
    <property type="entry name" value="ANK_REPEAT"/>
    <property type="match status" value="2"/>
</dbReference>
<dbReference type="FunFam" id="3.40.50.10330:FF:000020">
    <property type="entry name" value="Diacylglycerol kinase"/>
    <property type="match status" value="1"/>
</dbReference>
<evidence type="ECO:0000256" key="1">
    <source>
        <dbReference type="ARBA" id="ARBA00001383"/>
    </source>
</evidence>
<feature type="region of interest" description="Disordered" evidence="14">
    <location>
        <begin position="1261"/>
        <end position="1294"/>
    </location>
</feature>
<keyword evidence="3 13" id="KW-0808">Transferase</keyword>
<dbReference type="STRING" id="300112.A0A4S2JUA7"/>
<dbReference type="InterPro" id="IPR002219">
    <property type="entry name" value="PKC_DAG/PE"/>
</dbReference>
<evidence type="ECO:0000259" key="15">
    <source>
        <dbReference type="PROSITE" id="PS50146"/>
    </source>
</evidence>
<dbReference type="InterPro" id="IPR036770">
    <property type="entry name" value="Ankyrin_rpt-contain_sf"/>
</dbReference>
<evidence type="ECO:0000256" key="7">
    <source>
        <dbReference type="ARBA" id="ARBA00022771"/>
    </source>
</evidence>
<feature type="region of interest" description="Disordered" evidence="14">
    <location>
        <begin position="560"/>
        <end position="599"/>
    </location>
</feature>
<feature type="domain" description="DAGKc" evidence="15">
    <location>
        <begin position="612"/>
        <end position="747"/>
    </location>
</feature>
<evidence type="ECO:0000256" key="3">
    <source>
        <dbReference type="ARBA" id="ARBA00022679"/>
    </source>
</evidence>
<evidence type="ECO:0000256" key="12">
    <source>
        <dbReference type="PROSITE-ProRule" id="PRU00023"/>
    </source>
</evidence>
<feature type="compositionally biased region" description="Basic and acidic residues" evidence="14">
    <location>
        <begin position="1261"/>
        <end position="1284"/>
    </location>
</feature>
<feature type="region of interest" description="Disordered" evidence="14">
    <location>
        <begin position="1098"/>
        <end position="1201"/>
    </location>
</feature>
<evidence type="ECO:0000256" key="5">
    <source>
        <dbReference type="ARBA" id="ARBA00022737"/>
    </source>
</evidence>
<feature type="compositionally biased region" description="Basic and acidic residues" evidence="14">
    <location>
        <begin position="1137"/>
        <end position="1147"/>
    </location>
</feature>
<feature type="compositionally biased region" description="Basic and acidic residues" evidence="14">
    <location>
        <begin position="583"/>
        <end position="599"/>
    </location>
</feature>
<name>A0A4S2JUA7_9HYME</name>
<evidence type="ECO:0000256" key="8">
    <source>
        <dbReference type="ARBA" id="ARBA00022777"/>
    </source>
</evidence>
<feature type="region of interest" description="Disordered" evidence="14">
    <location>
        <begin position="363"/>
        <end position="409"/>
    </location>
</feature>
<evidence type="ECO:0000256" key="2">
    <source>
        <dbReference type="ARBA" id="ARBA00009280"/>
    </source>
</evidence>
<keyword evidence="4" id="KW-0479">Metal-binding</keyword>
<dbReference type="Gene3D" id="3.40.50.10330">
    <property type="entry name" value="Probable inorganic polyphosphate/atp-NAD kinase, domain 1"/>
    <property type="match status" value="1"/>
</dbReference>
<feature type="non-terminal residue" evidence="16">
    <location>
        <position position="1605"/>
    </location>
</feature>
<keyword evidence="17" id="KW-1185">Reference proteome</keyword>
<dbReference type="SMART" id="SM00045">
    <property type="entry name" value="DAGKa"/>
    <property type="match status" value="1"/>
</dbReference>
<dbReference type="GO" id="GO:0043052">
    <property type="term" value="P:thermotaxis"/>
    <property type="evidence" value="ECO:0007669"/>
    <property type="project" value="UniProtKB-ARBA"/>
</dbReference>
<feature type="compositionally biased region" description="Polar residues" evidence="14">
    <location>
        <begin position="215"/>
        <end position="225"/>
    </location>
</feature>
<sequence>MTDESSPTSINHRVEFAGIILAESKRPGLRTTASPGSYQATMQKLRSTFKRSRTPTGAEMKSQSSLEVPKQIRSASFDEIQLQTRQDLTSSSSSTCSPARSQDSIRGRRGSSTLKVPQLTGQRSKSFDAYSGSAASQQLPAGGIERPETPIIQVSGCYHCACVEEYRSLWLAEDIAKDEADAGEIETDSTDQSENESDREDETGKRDGSPEIRVTLTSDNDQGESSRYVPPEDTPAGPDSEVRPEFPERQRRLSRQEALTTFPLEHLPALVSAATASSEADDDDDDEENEPVEPPSGSNFVVRDIFLTVPELKRDRAASVDSCFNNNKNGGAANADSLAVPQQSIRSKSVDIVLPTDARTRYTALLPGKEPRPSIGGREDSREDSREGGGSSGHREPRSTPDWGPNAINGEHLWVPTATSGDFCYVNDCSKHGPRLKCPACRVVAHACCVGNLEFACKSSFRDVGVRQYREQTTTHHHWVHRRSQKGKCANCGKSFQSKLSFSSREIVAVSCSWCKAAYHNRETCFNVQKIGEMCELGTHASIVVPPSWIVKLPRKGSFKSSLRRSPRRKKSGDGSSYRRKNKEKEKEEKEKEKGKEKDQGELWVVKPIPSATVKPVLVFINPKSGGNQGAKLLQKFQWLLNPRQVFDLTQGGPRMGLELFKKVPNLRVLACGGDGTVGWVLSILDQIGAYPAPAVGVLPLGTGNDLARALGWGGGYKDEPISKILTSISDSETTLLDRWQLQVERNPDAKNDDDGGKGKESLPLNVVNNYFSLGVDAHIALEFHEARGEIKTPNFYSHYTDYIIMPKVSSQYIAVVLVRAGNRSHGRSRFRSVISAHPEKFNSRMRNKLFYGQMGCKDLLLTKWKDLSDFVTLECDGQDMTPKLKEHRVHAILFLNIASYGGGTHPWSAGSGTREPAMDDGLIEVVGLTTYQLPLLQARGHGTCIVQCSKAKLVDGEACRLLPSIITLSMLNKATMLAKRRTAGKSHQHIARLDRLKLPIMRIKMSDYEAYHHNKERLKQVAESWLAEPLDLDATTDLESLRKLLTKDYNMDSCCFLDSCTAERFFRIDRGQEQLHYVTDVADIDAVYILDEDAMQQQSDGRAGPSQIVASQEDETAQIRLSSDERLKETPAVTEKTNRSNEDTRGQEQPSGKIRLSRQRESISFDKESEGQNGVRPKNSASRNSLDVPPGENRNGESYPHIRRESLKQNSHVAIARAEQSQHQDRSLAFISPRDRLFGLNSGVHGFATELLEKSCDEILGREDSREDSREGGGSSGHREPRSTPDWGPNAINGEHLWVPTATSGDFCYVNDCSKHGPRLKCPACRVVAHACCVGNLEFACKSSFRDVGVRQYREQTTTHHHWVHRRSQKGKCANCGKSFQSKLSFSSREIVAVSCSWCKAAYHNRETCFNVQKIGEMCELGTHASIVVPPSWIVKLPRKGSFKSSLRRSPRRKKSGDGSSYRRKNKEKEKEEKEKEKGKEKDQGELVVQEWGDLPTLKQLHQKGYSVLSIDETGQTALHLASRHGHKDIVRYLIACAPPTILNMIDNDKGQTALHKAAQNKRRSICCMLVAGGASLMMKDRHGNTPHQLALIAEDHDLAAYLQ</sequence>
<dbReference type="FunFam" id="2.60.200.40:FF:000012">
    <property type="entry name" value="Diacylglycerol kinase"/>
    <property type="match status" value="1"/>
</dbReference>
<feature type="compositionally biased region" description="Acidic residues" evidence="14">
    <location>
        <begin position="182"/>
        <end position="201"/>
    </location>
</feature>
<keyword evidence="10 13" id="KW-0067">ATP-binding</keyword>
<keyword evidence="11 12" id="KW-0040">ANK repeat</keyword>
<dbReference type="CDD" id="cd20855">
    <property type="entry name" value="C1_DGK_typeIV_rpt2"/>
    <property type="match status" value="2"/>
</dbReference>
<feature type="region of interest" description="Disordered" evidence="14">
    <location>
        <begin position="47"/>
        <end position="72"/>
    </location>
</feature>
<dbReference type="GO" id="GO:0004143">
    <property type="term" value="F:ATP-dependent diacylglycerol kinase activity"/>
    <property type="evidence" value="ECO:0007669"/>
    <property type="project" value="UniProtKB-EC"/>
</dbReference>
<dbReference type="InterPro" id="IPR000756">
    <property type="entry name" value="Diacylglycerol_kin_accessory"/>
</dbReference>
<dbReference type="Proteomes" id="UP000310200">
    <property type="component" value="Unassembled WGS sequence"/>
</dbReference>
<dbReference type="InterPro" id="IPR017438">
    <property type="entry name" value="ATP-NAD_kinase_N"/>
</dbReference>
<comment type="catalytic activity">
    <reaction evidence="1 13">
        <text>a 1,2-diacyl-sn-glycerol + ATP = a 1,2-diacyl-sn-glycero-3-phosphate + ADP + H(+)</text>
        <dbReference type="Rhea" id="RHEA:10272"/>
        <dbReference type="ChEBI" id="CHEBI:15378"/>
        <dbReference type="ChEBI" id="CHEBI:17815"/>
        <dbReference type="ChEBI" id="CHEBI:30616"/>
        <dbReference type="ChEBI" id="CHEBI:58608"/>
        <dbReference type="ChEBI" id="CHEBI:456216"/>
        <dbReference type="EC" id="2.7.1.107"/>
    </reaction>
</comment>
<dbReference type="GO" id="GO:0005524">
    <property type="term" value="F:ATP binding"/>
    <property type="evidence" value="ECO:0007669"/>
    <property type="project" value="UniProtKB-KW"/>
</dbReference>
<protein>
    <recommendedName>
        <fullName evidence="13">Diacylglycerol kinase</fullName>
        <shortName evidence="13">DAG kinase</shortName>
        <ecNumber evidence="13">2.7.1.107</ecNumber>
    </recommendedName>
</protein>
<keyword evidence="8 13" id="KW-0418">Kinase</keyword>
<dbReference type="GO" id="GO:0010646">
    <property type="term" value="P:regulation of cell communication"/>
    <property type="evidence" value="ECO:0007669"/>
    <property type="project" value="UniProtKB-ARBA"/>
</dbReference>
<dbReference type="SMART" id="SM00109">
    <property type="entry name" value="C1"/>
    <property type="match status" value="4"/>
</dbReference>
<dbReference type="PANTHER" id="PTHR11255:SF80">
    <property type="entry name" value="EYE-SPECIFIC DIACYLGLYCEROL KINASE"/>
    <property type="match status" value="1"/>
</dbReference>
<feature type="compositionally biased region" description="Basic and acidic residues" evidence="14">
    <location>
        <begin position="240"/>
        <end position="253"/>
    </location>
</feature>
<dbReference type="PANTHER" id="PTHR11255">
    <property type="entry name" value="DIACYLGLYCEROL KINASE"/>
    <property type="match status" value="1"/>
</dbReference>
<evidence type="ECO:0000256" key="14">
    <source>
        <dbReference type="SAM" id="MobiDB-lite"/>
    </source>
</evidence>
<feature type="compositionally biased region" description="Basic and acidic residues" evidence="14">
    <location>
        <begin position="1159"/>
        <end position="1171"/>
    </location>
</feature>
<dbReference type="Pfam" id="PF00781">
    <property type="entry name" value="DAGK_cat"/>
    <property type="match status" value="1"/>
</dbReference>
<comment type="caution">
    <text evidence="16">The sequence shown here is derived from an EMBL/GenBank/DDBJ whole genome shotgun (WGS) entry which is preliminary data.</text>
</comment>
<feature type="compositionally biased region" description="Basic residues" evidence="14">
    <location>
        <begin position="1445"/>
        <end position="1456"/>
    </location>
</feature>
<evidence type="ECO:0000256" key="6">
    <source>
        <dbReference type="ARBA" id="ARBA00022741"/>
    </source>
</evidence>
<reference evidence="16 17" key="1">
    <citation type="journal article" date="2019" name="Philos. Trans. R. Soc. Lond., B, Biol. Sci.">
        <title>Ant behaviour and brain gene expression of defending hosts depend on the ecological success of the intruding social parasite.</title>
        <authorList>
            <person name="Kaur R."/>
            <person name="Stoldt M."/>
            <person name="Jongepier E."/>
            <person name="Feldmeyer B."/>
            <person name="Menzel F."/>
            <person name="Bornberg-Bauer E."/>
            <person name="Foitzik S."/>
        </authorList>
    </citation>
    <scope>NUCLEOTIDE SEQUENCE [LARGE SCALE GENOMIC DNA]</scope>
    <source>
        <tissue evidence="16">Whole body</tissue>
    </source>
</reference>
<dbReference type="Pfam" id="PF00609">
    <property type="entry name" value="DAGK_acc"/>
    <property type="match status" value="2"/>
</dbReference>
<dbReference type="Pfam" id="PF00130">
    <property type="entry name" value="C1_1"/>
    <property type="match status" value="2"/>
</dbReference>
<feature type="region of interest" description="Disordered" evidence="14">
    <location>
        <begin position="1445"/>
        <end position="1486"/>
    </location>
</feature>
<evidence type="ECO:0000256" key="10">
    <source>
        <dbReference type="ARBA" id="ARBA00022840"/>
    </source>
</evidence>
<organism evidence="16 17">
    <name type="scientific">Temnothorax longispinosus</name>
    <dbReference type="NCBI Taxonomy" id="300112"/>
    <lineage>
        <taxon>Eukaryota</taxon>
        <taxon>Metazoa</taxon>
        <taxon>Ecdysozoa</taxon>
        <taxon>Arthropoda</taxon>
        <taxon>Hexapoda</taxon>
        <taxon>Insecta</taxon>
        <taxon>Pterygota</taxon>
        <taxon>Neoptera</taxon>
        <taxon>Endopterygota</taxon>
        <taxon>Hymenoptera</taxon>
        <taxon>Apocrita</taxon>
        <taxon>Aculeata</taxon>
        <taxon>Formicoidea</taxon>
        <taxon>Formicidae</taxon>
        <taxon>Myrmicinae</taxon>
        <taxon>Temnothorax</taxon>
    </lineage>
</organism>
<dbReference type="PROSITE" id="PS50297">
    <property type="entry name" value="ANK_REP_REGION"/>
    <property type="match status" value="2"/>
</dbReference>
<dbReference type="Gene3D" id="1.25.40.20">
    <property type="entry name" value="Ankyrin repeat-containing domain"/>
    <property type="match status" value="1"/>
</dbReference>
<keyword evidence="7" id="KW-0863">Zinc-finger</keyword>
<comment type="similarity">
    <text evidence="2 13">Belongs to the eukaryotic diacylglycerol kinase family.</text>
</comment>
<dbReference type="InterPro" id="IPR056383">
    <property type="entry name" value="DGKI-like_dom"/>
</dbReference>
<feature type="compositionally biased region" description="Basic residues" evidence="14">
    <location>
        <begin position="560"/>
        <end position="571"/>
    </location>
</feature>
<proteinExistence type="inferred from homology"/>